<feature type="region of interest" description="Disordered" evidence="11">
    <location>
        <begin position="1"/>
        <end position="21"/>
    </location>
</feature>
<feature type="transmembrane region" description="Helical" evidence="10">
    <location>
        <begin position="362"/>
        <end position="380"/>
    </location>
</feature>
<evidence type="ECO:0000313" key="13">
    <source>
        <dbReference type="Proteomes" id="UP001159363"/>
    </source>
</evidence>
<dbReference type="Proteomes" id="UP001159363">
    <property type="component" value="Chromosome 15"/>
</dbReference>
<comment type="subcellular location">
    <subcellularLocation>
        <location evidence="1 10">Cell membrane</location>
        <topology evidence="1 10">Multi-pass membrane protein</topology>
    </subcellularLocation>
</comment>
<comment type="similarity">
    <text evidence="10">Belongs to the insect chemoreceptor superfamily. Heteromeric odorant receptor channel (TC 1.A.69) family.</text>
</comment>
<keyword evidence="9 10" id="KW-0807">Transducer</keyword>
<comment type="caution">
    <text evidence="10">Lacks conserved residue(s) required for the propagation of feature annotation.</text>
</comment>
<dbReference type="PANTHER" id="PTHR21137:SF35">
    <property type="entry name" value="ODORANT RECEPTOR 19A-RELATED"/>
    <property type="match status" value="1"/>
</dbReference>
<evidence type="ECO:0000256" key="7">
    <source>
        <dbReference type="ARBA" id="ARBA00023136"/>
    </source>
</evidence>
<evidence type="ECO:0000256" key="1">
    <source>
        <dbReference type="ARBA" id="ARBA00004651"/>
    </source>
</evidence>
<feature type="transmembrane region" description="Helical" evidence="10">
    <location>
        <begin position="68"/>
        <end position="88"/>
    </location>
</feature>
<keyword evidence="2" id="KW-1003">Cell membrane</keyword>
<evidence type="ECO:0000256" key="2">
    <source>
        <dbReference type="ARBA" id="ARBA00022475"/>
    </source>
</evidence>
<feature type="transmembrane region" description="Helical" evidence="10">
    <location>
        <begin position="320"/>
        <end position="350"/>
    </location>
</feature>
<feature type="transmembrane region" description="Helical" evidence="10">
    <location>
        <begin position="168"/>
        <end position="192"/>
    </location>
</feature>
<evidence type="ECO:0000256" key="11">
    <source>
        <dbReference type="SAM" id="MobiDB-lite"/>
    </source>
</evidence>
<feature type="transmembrane region" description="Helical" evidence="10">
    <location>
        <begin position="243"/>
        <end position="263"/>
    </location>
</feature>
<keyword evidence="8 10" id="KW-0675">Receptor</keyword>
<evidence type="ECO:0000256" key="10">
    <source>
        <dbReference type="RuleBase" id="RU351113"/>
    </source>
</evidence>
<keyword evidence="7 10" id="KW-0472">Membrane</keyword>
<keyword evidence="4 10" id="KW-0812">Transmembrane</keyword>
<evidence type="ECO:0000256" key="8">
    <source>
        <dbReference type="ARBA" id="ARBA00023170"/>
    </source>
</evidence>
<accession>A0ABQ9G5S7</accession>
<reference evidence="12 13" key="1">
    <citation type="submission" date="2023-02" db="EMBL/GenBank/DDBJ databases">
        <title>LHISI_Scaffold_Assembly.</title>
        <authorList>
            <person name="Stuart O.P."/>
            <person name="Cleave R."/>
            <person name="Magrath M.J.L."/>
            <person name="Mikheyev A.S."/>
        </authorList>
    </citation>
    <scope>NUCLEOTIDE SEQUENCE [LARGE SCALE GENOMIC DNA]</scope>
    <source>
        <strain evidence="12">Daus_M_001</strain>
        <tissue evidence="12">Leg muscle</tissue>
    </source>
</reference>
<dbReference type="Pfam" id="PF02949">
    <property type="entry name" value="7tm_6"/>
    <property type="match status" value="1"/>
</dbReference>
<organism evidence="12 13">
    <name type="scientific">Dryococelus australis</name>
    <dbReference type="NCBI Taxonomy" id="614101"/>
    <lineage>
        <taxon>Eukaryota</taxon>
        <taxon>Metazoa</taxon>
        <taxon>Ecdysozoa</taxon>
        <taxon>Arthropoda</taxon>
        <taxon>Hexapoda</taxon>
        <taxon>Insecta</taxon>
        <taxon>Pterygota</taxon>
        <taxon>Neoptera</taxon>
        <taxon>Polyneoptera</taxon>
        <taxon>Phasmatodea</taxon>
        <taxon>Verophasmatodea</taxon>
        <taxon>Anareolatae</taxon>
        <taxon>Phasmatidae</taxon>
        <taxon>Eurycanthinae</taxon>
        <taxon>Dryococelus</taxon>
    </lineage>
</organism>
<evidence type="ECO:0000256" key="3">
    <source>
        <dbReference type="ARBA" id="ARBA00022606"/>
    </source>
</evidence>
<dbReference type="EMBL" id="JARBHB010000016">
    <property type="protein sequence ID" value="KAJ8866386.1"/>
    <property type="molecule type" value="Genomic_DNA"/>
</dbReference>
<keyword evidence="6 10" id="KW-1133">Transmembrane helix</keyword>
<keyword evidence="5 10" id="KW-0552">Olfaction</keyword>
<gene>
    <name evidence="12" type="ORF">PR048_032229</name>
</gene>
<keyword evidence="13" id="KW-1185">Reference proteome</keyword>
<evidence type="ECO:0000256" key="4">
    <source>
        <dbReference type="ARBA" id="ARBA00022692"/>
    </source>
</evidence>
<evidence type="ECO:0000256" key="6">
    <source>
        <dbReference type="ARBA" id="ARBA00022989"/>
    </source>
</evidence>
<comment type="caution">
    <text evidence="12">The sequence shown here is derived from an EMBL/GenBank/DDBJ whole genome shotgun (WGS) entry which is preliminary data.</text>
</comment>
<feature type="transmembrane region" description="Helical" evidence="10">
    <location>
        <begin position="108"/>
        <end position="126"/>
    </location>
</feature>
<keyword evidence="3 10" id="KW-0716">Sensory transduction</keyword>
<proteinExistence type="inferred from homology"/>
<name>A0ABQ9G5S7_9NEOP</name>
<dbReference type="InterPro" id="IPR004117">
    <property type="entry name" value="7tm6_olfct_rcpt"/>
</dbReference>
<evidence type="ECO:0000256" key="9">
    <source>
        <dbReference type="ARBA" id="ARBA00023224"/>
    </source>
</evidence>
<evidence type="ECO:0000256" key="5">
    <source>
        <dbReference type="ARBA" id="ARBA00022725"/>
    </source>
</evidence>
<evidence type="ECO:0000313" key="12">
    <source>
        <dbReference type="EMBL" id="KAJ8866386.1"/>
    </source>
</evidence>
<dbReference type="PANTHER" id="PTHR21137">
    <property type="entry name" value="ODORANT RECEPTOR"/>
    <property type="match status" value="1"/>
</dbReference>
<protein>
    <recommendedName>
        <fullName evidence="10">Odorant receptor</fullName>
    </recommendedName>
</protein>
<sequence>MDGAGNGIPPRKTRRSVASSDRKTVEMITDWLARCKGGRSESGEYLTANVKLLRFVGMWNDFPRGSHAWRAYVCLTVFVLVAFVLHLATQFAFPFAHIKDVGDATEGFNLTTVYVVTFLKMLTLLWRAGDVERLISALGRGVGCSCWREEEGILDEGSRSADRLTRAFSTLTAFGTAFFCLHAALTVAPTVAPCSARNSSSVDEHCLDADRNLVYPAEFPFDTAGDSLGHVVALVFQLVGPGLFGNAVNLAADLLLVSLLIHLRARYRALSYLLRGLDARVGEMGGEVTSDLELHHDEGLRYRLLTEYIRRHQELYRLSAAMVNIFSPLLFMQCFFSSVSYCIILFHLTMVSDDSVHLLKNALFLLTHMGQLLLFCWFGTQIYEESLSVMHAAYDTSWLRSSPRFKSSVLLIICRAQKPVLLTGFQVYLVNLETFTSVSARHWLAYL</sequence>